<evidence type="ECO:0000313" key="3">
    <source>
        <dbReference type="Proteomes" id="UP000528286"/>
    </source>
</evidence>
<feature type="region of interest" description="Disordered" evidence="1">
    <location>
        <begin position="188"/>
        <end position="215"/>
    </location>
</feature>
<proteinExistence type="predicted"/>
<evidence type="ECO:0000313" key="2">
    <source>
        <dbReference type="EMBL" id="MBB4066769.1"/>
    </source>
</evidence>
<dbReference type="Proteomes" id="UP000528286">
    <property type="component" value="Unassembled WGS sequence"/>
</dbReference>
<dbReference type="AlphaFoldDB" id="A0A7W6J8K8"/>
<organism evidence="2 3">
    <name type="scientific">Gellertiella hungarica</name>
    <dbReference type="NCBI Taxonomy" id="1572859"/>
    <lineage>
        <taxon>Bacteria</taxon>
        <taxon>Pseudomonadati</taxon>
        <taxon>Pseudomonadota</taxon>
        <taxon>Alphaproteobacteria</taxon>
        <taxon>Hyphomicrobiales</taxon>
        <taxon>Rhizobiaceae</taxon>
        <taxon>Gellertiella</taxon>
    </lineage>
</organism>
<sequence>MARKASVDQLAFDFFGNNATPATPAAPVALPDPVKEALLGAKLEHNEFLLNLNRGLTSKLHVPFPSRLYRFPVEFMDRDRTKTASSQLLLRHPRLWDCEFVAPFLEEIEQRSGIRAVWQDHDEFGRDRGELPRWWHAVDLCNNKHWSHLMDTAHLTGTDEIFRAVRFHIECCSLSTKTARQIMRQLETEEPADRSRGAILGDGMSPGRCQQGISPNIRLRGPEGAWLAIHAVEDGYLKKRGSFMMVPPDTMAAREQAKAA</sequence>
<reference evidence="2 3" key="1">
    <citation type="submission" date="2020-08" db="EMBL/GenBank/DDBJ databases">
        <title>Genomic Encyclopedia of Type Strains, Phase IV (KMG-IV): sequencing the most valuable type-strain genomes for metagenomic binning, comparative biology and taxonomic classification.</title>
        <authorList>
            <person name="Goeker M."/>
        </authorList>
    </citation>
    <scope>NUCLEOTIDE SEQUENCE [LARGE SCALE GENOMIC DNA]</scope>
    <source>
        <strain evidence="2 3">DSM 29853</strain>
    </source>
</reference>
<keyword evidence="3" id="KW-1185">Reference proteome</keyword>
<comment type="caution">
    <text evidence="2">The sequence shown here is derived from an EMBL/GenBank/DDBJ whole genome shotgun (WGS) entry which is preliminary data.</text>
</comment>
<gene>
    <name evidence="2" type="ORF">GGR23_003987</name>
</gene>
<name>A0A7W6J8K8_9HYPH</name>
<evidence type="ECO:0000256" key="1">
    <source>
        <dbReference type="SAM" id="MobiDB-lite"/>
    </source>
</evidence>
<dbReference type="EMBL" id="JACIEZ010000011">
    <property type="protein sequence ID" value="MBB4066769.1"/>
    <property type="molecule type" value="Genomic_DNA"/>
</dbReference>
<protein>
    <submittedName>
        <fullName evidence="2">Uncharacterized protein</fullName>
    </submittedName>
</protein>
<dbReference type="RefSeq" id="WP_183368027.1">
    <property type="nucleotide sequence ID" value="NZ_JACIEZ010000011.1"/>
</dbReference>
<accession>A0A7W6J8K8</accession>